<gene>
    <name evidence="5" type="ORF">CUMW_094500</name>
</gene>
<dbReference type="InterPro" id="IPR006867">
    <property type="entry name" value="DUF632"/>
</dbReference>
<dbReference type="Pfam" id="PF04783">
    <property type="entry name" value="DUF630"/>
    <property type="match status" value="1"/>
</dbReference>
<feature type="compositionally biased region" description="Basic and acidic residues" evidence="2">
    <location>
        <begin position="326"/>
        <end position="335"/>
    </location>
</feature>
<feature type="compositionally biased region" description="Low complexity" evidence="2">
    <location>
        <begin position="487"/>
        <end position="502"/>
    </location>
</feature>
<feature type="coiled-coil region" evidence="1">
    <location>
        <begin position="759"/>
        <end position="793"/>
    </location>
</feature>
<accession>A0A2H5P1Y4</accession>
<evidence type="ECO:0000313" key="5">
    <source>
        <dbReference type="EMBL" id="GAY46115.1"/>
    </source>
</evidence>
<feature type="region of interest" description="Disordered" evidence="2">
    <location>
        <begin position="278"/>
        <end position="306"/>
    </location>
</feature>
<comment type="caution">
    <text evidence="5">The sequence shown here is derived from an EMBL/GenBank/DDBJ whole genome shotgun (WGS) entry which is preliminary data.</text>
</comment>
<reference evidence="5 6" key="1">
    <citation type="journal article" date="2017" name="Front. Genet.">
        <title>Draft sequencing of the heterozygous diploid genome of Satsuma (Citrus unshiu Marc.) using a hybrid assembly approach.</title>
        <authorList>
            <person name="Shimizu T."/>
            <person name="Tanizawa Y."/>
            <person name="Mochizuki T."/>
            <person name="Nagasaki H."/>
            <person name="Yoshioka T."/>
            <person name="Toyoda A."/>
            <person name="Fujiyama A."/>
            <person name="Kaminuma E."/>
            <person name="Nakamura Y."/>
        </authorList>
    </citation>
    <scope>NUCLEOTIDE SEQUENCE [LARGE SCALE GENOMIC DNA]</scope>
    <source>
        <strain evidence="6">cv. Miyagawa wase</strain>
    </source>
</reference>
<feature type="domain" description="DUF630" evidence="4">
    <location>
        <begin position="1"/>
        <end position="57"/>
    </location>
</feature>
<sequence>MGCTNSKLDDLPAVALCRERCAFLDEAIHQRYVLADTHVAYVHSLKQVGHSLHNFITNQDYTGHVGGGGSPLSPKLNLPTAKKGGGDSGGIKIQDTTSSSAVKGHHSHSNSSGHIQFHSDPEEGDSGSGSSFSGHSSPLRHHLHDNHDDIPAPVPGPGFGFGDIDYGNFGNFNQMMSMDQETLGGYNSQNTHMHMNYMKSQAKPSIVYERKPAQNYHVGESSASSSSYYPNSYPYQYPTSSPGPGPGPGPGSAPAYSYGGGVGAVGYYGYPPPYGSPTPPPPAGPGASSSKPPPPPPSPPRASAWDFLNPFESYEKYYQQYNTPSRDSKELREEEGIPDLEDDEFQHEVVKKVHGDGKFMDGGGGGGSGVSGGGGAVDDEEDGHIGGGSSDDAEASLYQTRPSVDEGDEYVVEKKVVDEERNEERSNAARPRSRDAVDVSTEIEVQFERASDSGSEIAKMLEVGRFPYQRKYASKMLHVVTPSLSVVSSQPSTSKSAESSSSTNKGGPAYLDIDEDMAMRTRSLSATLQKLYLWEKKLYHEVKAEEKMRVLHDRKVRKLKRLDERGAEPHKVDDTRSVIRSLSVKIGMAIQVVDKISVTINKIRDEELWPQINELIQGLTRMWKSMLECHRIQCQAIREAKNLSPSSKKLGDAHLHATSQLGHELLNWITRFSTWIGSQKGYVKALNSWLLKCILYEPEETPDGIVPFSPGRMGAPPIFVICNQWFQALDRISEKEVIDSMHVFAMSVLQLWEHDKLEIRQKMGANKDYERKVRNLDREDQRLQKELQALDKKIILVSGDGDNQLVSGHAVYQSDTGSGSLQGSLQRIFEAMERFTAESVKAYEELLQRAEEERPVRGNERNS</sequence>
<evidence type="ECO:0008006" key="7">
    <source>
        <dbReference type="Google" id="ProtNLM"/>
    </source>
</evidence>
<evidence type="ECO:0000259" key="3">
    <source>
        <dbReference type="Pfam" id="PF04782"/>
    </source>
</evidence>
<feature type="compositionally biased region" description="Basic and acidic residues" evidence="2">
    <location>
        <begin position="346"/>
        <end position="359"/>
    </location>
</feature>
<feature type="compositionally biased region" description="Basic and acidic residues" evidence="2">
    <location>
        <begin position="411"/>
        <end position="437"/>
    </location>
</feature>
<feature type="domain" description="DUF632" evidence="3">
    <location>
        <begin position="438"/>
        <end position="748"/>
    </location>
</feature>
<dbReference type="PANTHER" id="PTHR21450">
    <property type="entry name" value="PROTEIN ALTERED PHOSPHATE STARVATION RESPONSE 1"/>
    <property type="match status" value="1"/>
</dbReference>
<dbReference type="STRING" id="55188.A0A2H5P1Y4"/>
<dbReference type="EMBL" id="BDQV01000031">
    <property type="protein sequence ID" value="GAY46115.1"/>
    <property type="molecule type" value="Genomic_DNA"/>
</dbReference>
<feature type="region of interest" description="Disordered" evidence="2">
    <location>
        <begin position="66"/>
        <end position="156"/>
    </location>
</feature>
<feature type="compositionally biased region" description="Acidic residues" evidence="2">
    <location>
        <begin position="336"/>
        <end position="345"/>
    </location>
</feature>
<feature type="region of interest" description="Disordered" evidence="2">
    <location>
        <begin position="321"/>
        <end position="437"/>
    </location>
</feature>
<organism evidence="5 6">
    <name type="scientific">Citrus unshiu</name>
    <name type="common">Satsuma mandarin</name>
    <name type="synonym">Citrus nobilis var. unshiu</name>
    <dbReference type="NCBI Taxonomy" id="55188"/>
    <lineage>
        <taxon>Eukaryota</taxon>
        <taxon>Viridiplantae</taxon>
        <taxon>Streptophyta</taxon>
        <taxon>Embryophyta</taxon>
        <taxon>Tracheophyta</taxon>
        <taxon>Spermatophyta</taxon>
        <taxon>Magnoliopsida</taxon>
        <taxon>eudicotyledons</taxon>
        <taxon>Gunneridae</taxon>
        <taxon>Pentapetalae</taxon>
        <taxon>rosids</taxon>
        <taxon>malvids</taxon>
        <taxon>Sapindales</taxon>
        <taxon>Rutaceae</taxon>
        <taxon>Aurantioideae</taxon>
        <taxon>Citrus</taxon>
    </lineage>
</organism>
<feature type="compositionally biased region" description="Pro residues" evidence="2">
    <location>
        <begin position="291"/>
        <end position="300"/>
    </location>
</feature>
<feature type="compositionally biased region" description="Gly residues" evidence="2">
    <location>
        <begin position="360"/>
        <end position="376"/>
    </location>
</feature>
<keyword evidence="6" id="KW-1185">Reference proteome</keyword>
<dbReference type="Pfam" id="PF04782">
    <property type="entry name" value="DUF632"/>
    <property type="match status" value="1"/>
</dbReference>
<feature type="region of interest" description="Disordered" evidence="2">
    <location>
        <begin position="487"/>
        <end position="509"/>
    </location>
</feature>
<keyword evidence="1" id="KW-0175">Coiled coil</keyword>
<dbReference type="InterPro" id="IPR006868">
    <property type="entry name" value="DUF630"/>
</dbReference>
<protein>
    <recommendedName>
        <fullName evidence="7">DUF632 domain-containing protein</fullName>
    </recommendedName>
</protein>
<evidence type="ECO:0000259" key="4">
    <source>
        <dbReference type="Pfam" id="PF04783"/>
    </source>
</evidence>
<proteinExistence type="predicted"/>
<dbReference type="PANTHER" id="PTHR21450:SF41">
    <property type="entry name" value="RNA POLYMERASE SUBUNIT BETA, PUTATIVE (DUF630 AND DUF632)-RELATED"/>
    <property type="match status" value="1"/>
</dbReference>
<dbReference type="Proteomes" id="UP000236630">
    <property type="component" value="Unassembled WGS sequence"/>
</dbReference>
<name>A0A2H5P1Y4_CITUN</name>
<feature type="compositionally biased region" description="Low complexity" evidence="2">
    <location>
        <begin position="128"/>
        <end position="137"/>
    </location>
</feature>
<evidence type="ECO:0000256" key="2">
    <source>
        <dbReference type="SAM" id="MobiDB-lite"/>
    </source>
</evidence>
<evidence type="ECO:0000256" key="1">
    <source>
        <dbReference type="SAM" id="Coils"/>
    </source>
</evidence>
<evidence type="ECO:0000313" key="6">
    <source>
        <dbReference type="Proteomes" id="UP000236630"/>
    </source>
</evidence>
<dbReference type="AlphaFoldDB" id="A0A2H5P1Y4"/>